<organism evidence="1 2">
    <name type="scientific">Calidifontibacter indicus</name>
    <dbReference type="NCBI Taxonomy" id="419650"/>
    <lineage>
        <taxon>Bacteria</taxon>
        <taxon>Bacillati</taxon>
        <taxon>Actinomycetota</taxon>
        <taxon>Actinomycetes</taxon>
        <taxon>Micrococcales</taxon>
        <taxon>Dermacoccaceae</taxon>
        <taxon>Calidifontibacter</taxon>
    </lineage>
</organism>
<keyword evidence="2" id="KW-1185">Reference proteome</keyword>
<protein>
    <submittedName>
        <fullName evidence="1">Uncharacterized protein</fullName>
    </submittedName>
</protein>
<comment type="caution">
    <text evidence="1">The sequence shown here is derived from an EMBL/GenBank/DDBJ whole genome shotgun (WGS) entry which is preliminary data.</text>
</comment>
<proteinExistence type="predicted"/>
<dbReference type="Proteomes" id="UP000256253">
    <property type="component" value="Unassembled WGS sequence"/>
</dbReference>
<accession>A0A3D9UUM6</accession>
<evidence type="ECO:0000313" key="2">
    <source>
        <dbReference type="Proteomes" id="UP000256253"/>
    </source>
</evidence>
<evidence type="ECO:0000313" key="1">
    <source>
        <dbReference type="EMBL" id="REF29704.1"/>
    </source>
</evidence>
<gene>
    <name evidence="1" type="ORF">DFJ65_0671</name>
</gene>
<dbReference type="InterPro" id="IPR054263">
    <property type="entry name" value="DUF6994"/>
</dbReference>
<name>A0A3D9UUM6_9MICO</name>
<sequence length="43" mass="4882">MFPANRIGGKVTINGAKGFHPRIKDRSDLTLECIRRTGVHDFR</sequence>
<dbReference type="EMBL" id="QTUA01000001">
    <property type="protein sequence ID" value="REF29704.1"/>
    <property type="molecule type" value="Genomic_DNA"/>
</dbReference>
<dbReference type="Pfam" id="PF22507">
    <property type="entry name" value="DUF6994"/>
    <property type="match status" value="1"/>
</dbReference>
<dbReference type="AlphaFoldDB" id="A0A3D9UUM6"/>
<reference evidence="1 2" key="1">
    <citation type="submission" date="2018-08" db="EMBL/GenBank/DDBJ databases">
        <title>Sequencing the genomes of 1000 actinobacteria strains.</title>
        <authorList>
            <person name="Klenk H.-P."/>
        </authorList>
    </citation>
    <scope>NUCLEOTIDE SEQUENCE [LARGE SCALE GENOMIC DNA]</scope>
    <source>
        <strain evidence="1 2">DSM 22967</strain>
    </source>
</reference>